<dbReference type="EMBL" id="CM055095">
    <property type="protein sequence ID" value="KAJ7559350.1"/>
    <property type="molecule type" value="Genomic_DNA"/>
</dbReference>
<gene>
    <name evidence="1" type="ORF">O6H91_04G080900</name>
</gene>
<name>A0ACC2DYN7_DIPCM</name>
<reference evidence="2" key="1">
    <citation type="journal article" date="2024" name="Proc. Natl. Acad. Sci. U.S.A.">
        <title>Extraordinary preservation of gene collinearity over three hundred million years revealed in homosporous lycophytes.</title>
        <authorList>
            <person name="Li C."/>
            <person name="Wickell D."/>
            <person name="Kuo L.Y."/>
            <person name="Chen X."/>
            <person name="Nie B."/>
            <person name="Liao X."/>
            <person name="Peng D."/>
            <person name="Ji J."/>
            <person name="Jenkins J."/>
            <person name="Williams M."/>
            <person name="Shu S."/>
            <person name="Plott C."/>
            <person name="Barry K."/>
            <person name="Rajasekar S."/>
            <person name="Grimwood J."/>
            <person name="Han X."/>
            <person name="Sun S."/>
            <person name="Hou Z."/>
            <person name="He W."/>
            <person name="Dai G."/>
            <person name="Sun C."/>
            <person name="Schmutz J."/>
            <person name="Leebens-Mack J.H."/>
            <person name="Li F.W."/>
            <person name="Wang L."/>
        </authorList>
    </citation>
    <scope>NUCLEOTIDE SEQUENCE [LARGE SCALE GENOMIC DNA]</scope>
    <source>
        <strain evidence="2">cv. PW_Plant_1</strain>
    </source>
</reference>
<accession>A0ACC2DYN7</accession>
<dbReference type="Proteomes" id="UP001162992">
    <property type="component" value="Chromosome 4"/>
</dbReference>
<sequence>MSVTFLLSALRRISVSDSCCLRNGWILPRCLLEIVHYEQLQFLNHFHCSVSGSLLQIAYTQSGLLQLQWCTSISWLEIVNLRCKSFVLLNSFSEISHFVF</sequence>
<protein>
    <submittedName>
        <fullName evidence="1">Uncharacterized protein</fullName>
    </submittedName>
</protein>
<keyword evidence="2" id="KW-1185">Reference proteome</keyword>
<comment type="caution">
    <text evidence="1">The sequence shown here is derived from an EMBL/GenBank/DDBJ whole genome shotgun (WGS) entry which is preliminary data.</text>
</comment>
<proteinExistence type="predicted"/>
<evidence type="ECO:0000313" key="2">
    <source>
        <dbReference type="Proteomes" id="UP001162992"/>
    </source>
</evidence>
<evidence type="ECO:0000313" key="1">
    <source>
        <dbReference type="EMBL" id="KAJ7559350.1"/>
    </source>
</evidence>
<organism evidence="1 2">
    <name type="scientific">Diphasiastrum complanatum</name>
    <name type="common">Issler's clubmoss</name>
    <name type="synonym">Lycopodium complanatum</name>
    <dbReference type="NCBI Taxonomy" id="34168"/>
    <lineage>
        <taxon>Eukaryota</taxon>
        <taxon>Viridiplantae</taxon>
        <taxon>Streptophyta</taxon>
        <taxon>Embryophyta</taxon>
        <taxon>Tracheophyta</taxon>
        <taxon>Lycopodiopsida</taxon>
        <taxon>Lycopodiales</taxon>
        <taxon>Lycopodiaceae</taxon>
        <taxon>Lycopodioideae</taxon>
        <taxon>Diphasiastrum</taxon>
    </lineage>
</organism>